<dbReference type="Proteomes" id="UP000765509">
    <property type="component" value="Unassembled WGS sequence"/>
</dbReference>
<evidence type="ECO:0000313" key="3">
    <source>
        <dbReference type="Proteomes" id="UP000765509"/>
    </source>
</evidence>
<dbReference type="EMBL" id="AVOT02024460">
    <property type="protein sequence ID" value="MBW0515139.1"/>
    <property type="molecule type" value="Genomic_DNA"/>
</dbReference>
<dbReference type="OrthoDB" id="4369127at2759"/>
<gene>
    <name evidence="2" type="ORF">O181_054854</name>
</gene>
<feature type="compositionally biased region" description="Polar residues" evidence="1">
    <location>
        <begin position="84"/>
        <end position="95"/>
    </location>
</feature>
<keyword evidence="3" id="KW-1185">Reference proteome</keyword>
<accession>A0A9Q3HU20</accession>
<dbReference type="AlphaFoldDB" id="A0A9Q3HU20"/>
<sequence length="104" mass="11953">MKTTNRQMLRCKIDIQEYRGNMNIIYNKGKSQDNSDALSRWPLDNVKSNPDYDTEVESNFTIHSMELDMRKKFRSSEWAPRSGTPDSGNTVTEVTETPIFGISS</sequence>
<proteinExistence type="predicted"/>
<name>A0A9Q3HU20_9BASI</name>
<protein>
    <submittedName>
        <fullName evidence="2">Uncharacterized protein</fullName>
    </submittedName>
</protein>
<reference evidence="2" key="1">
    <citation type="submission" date="2021-03" db="EMBL/GenBank/DDBJ databases">
        <title>Draft genome sequence of rust myrtle Austropuccinia psidii MF-1, a brazilian biotype.</title>
        <authorList>
            <person name="Quecine M.C."/>
            <person name="Pachon D.M.R."/>
            <person name="Bonatelli M.L."/>
            <person name="Correr F.H."/>
            <person name="Franceschini L.M."/>
            <person name="Leite T.F."/>
            <person name="Margarido G.R.A."/>
            <person name="Almeida C.A."/>
            <person name="Ferrarezi J.A."/>
            <person name="Labate C.A."/>
        </authorList>
    </citation>
    <scope>NUCLEOTIDE SEQUENCE</scope>
    <source>
        <strain evidence="2">MF-1</strain>
    </source>
</reference>
<evidence type="ECO:0000256" key="1">
    <source>
        <dbReference type="SAM" id="MobiDB-lite"/>
    </source>
</evidence>
<feature type="region of interest" description="Disordered" evidence="1">
    <location>
        <begin position="75"/>
        <end position="104"/>
    </location>
</feature>
<evidence type="ECO:0000313" key="2">
    <source>
        <dbReference type="EMBL" id="MBW0515139.1"/>
    </source>
</evidence>
<organism evidence="2 3">
    <name type="scientific">Austropuccinia psidii MF-1</name>
    <dbReference type="NCBI Taxonomy" id="1389203"/>
    <lineage>
        <taxon>Eukaryota</taxon>
        <taxon>Fungi</taxon>
        <taxon>Dikarya</taxon>
        <taxon>Basidiomycota</taxon>
        <taxon>Pucciniomycotina</taxon>
        <taxon>Pucciniomycetes</taxon>
        <taxon>Pucciniales</taxon>
        <taxon>Sphaerophragmiaceae</taxon>
        <taxon>Austropuccinia</taxon>
    </lineage>
</organism>
<comment type="caution">
    <text evidence="2">The sequence shown here is derived from an EMBL/GenBank/DDBJ whole genome shotgun (WGS) entry which is preliminary data.</text>
</comment>